<keyword evidence="1" id="KW-0472">Membrane</keyword>
<sequence>MLQLITAFFPAMSHSDSVDQNIATLVHPDEYGRHYNQIAVIRTRHIVVVKRKLLSASGCELVRIMLDDDAAIIYRVKWALVPMLFGALLVAGILAVLVFGSVEGGTEVPVGALAFALILGGVLVTGPKRHIVTVTTQGKTYRWKSRGGDFKYKIASTQRVIAFAQERSGT</sequence>
<keyword evidence="1" id="KW-0812">Transmembrane</keyword>
<keyword evidence="3" id="KW-1185">Reference proteome</keyword>
<organism evidence="2 3">
    <name type="scientific">Massilia violaceinigra</name>
    <dbReference type="NCBI Taxonomy" id="2045208"/>
    <lineage>
        <taxon>Bacteria</taxon>
        <taxon>Pseudomonadati</taxon>
        <taxon>Pseudomonadota</taxon>
        <taxon>Betaproteobacteria</taxon>
        <taxon>Burkholderiales</taxon>
        <taxon>Oxalobacteraceae</taxon>
        <taxon>Telluria group</taxon>
        <taxon>Massilia</taxon>
    </lineage>
</organism>
<evidence type="ECO:0000256" key="1">
    <source>
        <dbReference type="SAM" id="Phobius"/>
    </source>
</evidence>
<reference evidence="2 3" key="1">
    <citation type="submission" date="2020-10" db="EMBL/GenBank/DDBJ databases">
        <title>Genome analysis of Massilia species.</title>
        <authorList>
            <person name="Jung D.-H."/>
        </authorList>
    </citation>
    <scope>NUCLEOTIDE SEQUENCE [LARGE SCALE GENOMIC DNA]</scope>
    <source>
        <strain evidence="3">sipir</strain>
    </source>
</reference>
<gene>
    <name evidence="2" type="ORF">INH39_29065</name>
</gene>
<feature type="transmembrane region" description="Helical" evidence="1">
    <location>
        <begin position="78"/>
        <end position="102"/>
    </location>
</feature>
<name>A0ABY4A443_9BURK</name>
<evidence type="ECO:0000313" key="3">
    <source>
        <dbReference type="Proteomes" id="UP000831532"/>
    </source>
</evidence>
<evidence type="ECO:0000313" key="2">
    <source>
        <dbReference type="EMBL" id="UOD29412.1"/>
    </source>
</evidence>
<feature type="transmembrane region" description="Helical" evidence="1">
    <location>
        <begin position="108"/>
        <end position="126"/>
    </location>
</feature>
<dbReference type="EMBL" id="CP063361">
    <property type="protein sequence ID" value="UOD29412.1"/>
    <property type="molecule type" value="Genomic_DNA"/>
</dbReference>
<accession>A0ABY4A443</accession>
<dbReference type="RefSeq" id="WP_243490633.1">
    <property type="nucleotide sequence ID" value="NZ_CP063361.1"/>
</dbReference>
<dbReference type="Proteomes" id="UP000831532">
    <property type="component" value="Chromosome"/>
</dbReference>
<proteinExistence type="predicted"/>
<keyword evidence="1" id="KW-1133">Transmembrane helix</keyword>
<protein>
    <submittedName>
        <fullName evidence="2">Uncharacterized protein</fullName>
    </submittedName>
</protein>